<evidence type="ECO:0000256" key="2">
    <source>
        <dbReference type="ARBA" id="ARBA00022649"/>
    </source>
</evidence>
<dbReference type="Proteomes" id="UP000176451">
    <property type="component" value="Unassembled WGS sequence"/>
</dbReference>
<organism evidence="8 9">
    <name type="scientific">Candidatus Berkelbacteria bacterium RIFCSPHIGHO2_12_FULL_36_9</name>
    <dbReference type="NCBI Taxonomy" id="1797469"/>
    <lineage>
        <taxon>Bacteria</taxon>
        <taxon>Candidatus Berkelbacteria</taxon>
    </lineage>
</organism>
<dbReference type="STRING" id="1797469.A3F08_00820"/>
<comment type="similarity">
    <text evidence="1">Belongs to the HicA mRNA interferase family.</text>
</comment>
<gene>
    <name evidence="8" type="ORF">A3F08_00820</name>
</gene>
<protein>
    <recommendedName>
        <fullName evidence="10">Toxin HicA</fullName>
    </recommendedName>
</protein>
<dbReference type="Gene3D" id="3.30.920.30">
    <property type="entry name" value="Hypothetical protein"/>
    <property type="match status" value="1"/>
</dbReference>
<dbReference type="PANTHER" id="PTHR34873:SF3">
    <property type="entry name" value="ADDICTION MODULE TOXIN, HICA FAMILY"/>
    <property type="match status" value="1"/>
</dbReference>
<dbReference type="GO" id="GO:0016787">
    <property type="term" value="F:hydrolase activity"/>
    <property type="evidence" value="ECO:0007669"/>
    <property type="project" value="UniProtKB-KW"/>
</dbReference>
<evidence type="ECO:0000256" key="5">
    <source>
        <dbReference type="ARBA" id="ARBA00022801"/>
    </source>
</evidence>
<keyword evidence="7" id="KW-0346">Stress response</keyword>
<evidence type="ECO:0000256" key="3">
    <source>
        <dbReference type="ARBA" id="ARBA00022722"/>
    </source>
</evidence>
<keyword evidence="5" id="KW-0378">Hydrolase</keyword>
<accession>A0A1F5EK38</accession>
<dbReference type="GO" id="GO:0003729">
    <property type="term" value="F:mRNA binding"/>
    <property type="evidence" value="ECO:0007669"/>
    <property type="project" value="InterPro"/>
</dbReference>
<evidence type="ECO:0000256" key="7">
    <source>
        <dbReference type="ARBA" id="ARBA00023016"/>
    </source>
</evidence>
<evidence type="ECO:0000256" key="1">
    <source>
        <dbReference type="ARBA" id="ARBA00006620"/>
    </source>
</evidence>
<comment type="caution">
    <text evidence="8">The sequence shown here is derived from an EMBL/GenBank/DDBJ whole genome shotgun (WGS) entry which is preliminary data.</text>
</comment>
<reference evidence="8 9" key="1">
    <citation type="journal article" date="2016" name="Nat. Commun.">
        <title>Thousands of microbial genomes shed light on interconnected biogeochemical processes in an aquifer system.</title>
        <authorList>
            <person name="Anantharaman K."/>
            <person name="Brown C.T."/>
            <person name="Hug L.A."/>
            <person name="Sharon I."/>
            <person name="Castelle C.J."/>
            <person name="Probst A.J."/>
            <person name="Thomas B.C."/>
            <person name="Singh A."/>
            <person name="Wilkins M.J."/>
            <person name="Karaoz U."/>
            <person name="Brodie E.L."/>
            <person name="Williams K.H."/>
            <person name="Hubbard S.S."/>
            <person name="Banfield J.F."/>
        </authorList>
    </citation>
    <scope>NUCLEOTIDE SEQUENCE [LARGE SCALE GENOMIC DNA]</scope>
</reference>
<dbReference type="PANTHER" id="PTHR34873">
    <property type="entry name" value="SSR1766 PROTEIN"/>
    <property type="match status" value="1"/>
</dbReference>
<keyword evidence="3" id="KW-0540">Nuclease</keyword>
<keyword evidence="4" id="KW-0255">Endonuclease</keyword>
<dbReference type="GO" id="GO:0004519">
    <property type="term" value="F:endonuclease activity"/>
    <property type="evidence" value="ECO:0007669"/>
    <property type="project" value="UniProtKB-KW"/>
</dbReference>
<evidence type="ECO:0000256" key="6">
    <source>
        <dbReference type="ARBA" id="ARBA00022884"/>
    </source>
</evidence>
<evidence type="ECO:0000256" key="4">
    <source>
        <dbReference type="ARBA" id="ARBA00022759"/>
    </source>
</evidence>
<dbReference type="InterPro" id="IPR012933">
    <property type="entry name" value="HicA_mRNA_interferase"/>
</dbReference>
<evidence type="ECO:0000313" key="8">
    <source>
        <dbReference type="EMBL" id="OGD67556.1"/>
    </source>
</evidence>
<proteinExistence type="inferred from homology"/>
<sequence>MKIKPEPAKKIIQRLEKNGFIFMHQKGSHRYYFKKKGGKQFLTCVPNHPGDLPIGTIQAIIRQSGLTREEFYCK</sequence>
<keyword evidence="6" id="KW-0694">RNA-binding</keyword>
<dbReference type="InterPro" id="IPR038570">
    <property type="entry name" value="HicA_sf"/>
</dbReference>
<keyword evidence="2" id="KW-1277">Toxin-antitoxin system</keyword>
<evidence type="ECO:0008006" key="10">
    <source>
        <dbReference type="Google" id="ProtNLM"/>
    </source>
</evidence>
<dbReference type="Pfam" id="PF07927">
    <property type="entry name" value="HicA_toxin"/>
    <property type="match status" value="1"/>
</dbReference>
<dbReference type="AlphaFoldDB" id="A0A1F5EK38"/>
<dbReference type="EMBL" id="MEZV01000013">
    <property type="protein sequence ID" value="OGD67556.1"/>
    <property type="molecule type" value="Genomic_DNA"/>
</dbReference>
<name>A0A1F5EK38_9BACT</name>
<dbReference type="SUPFAM" id="SSF54786">
    <property type="entry name" value="YcfA/nrd intein domain"/>
    <property type="match status" value="1"/>
</dbReference>
<evidence type="ECO:0000313" key="9">
    <source>
        <dbReference type="Proteomes" id="UP000176451"/>
    </source>
</evidence>